<evidence type="ECO:0000313" key="3">
    <source>
        <dbReference type="Proteomes" id="UP001617427"/>
    </source>
</evidence>
<evidence type="ECO:0000313" key="2">
    <source>
        <dbReference type="EMBL" id="MFJ3046335.1"/>
    </source>
</evidence>
<dbReference type="Proteomes" id="UP001617427">
    <property type="component" value="Unassembled WGS sequence"/>
</dbReference>
<gene>
    <name evidence="2" type="ORF">ACIPEN_10915</name>
</gene>
<sequence>MTQELVLDGNTQSAKDLAWWLYLFHGICLAFSLGTLSWLPLIVNYIKREDARETFVYSHHRWQIRSFWWYLFWMFAGGLVWLTVVGIPLAILIWTLAWIWKAYRLIKGFLDLLDNKPMPV</sequence>
<dbReference type="RefSeq" id="WP_050468318.1">
    <property type="nucleotide sequence ID" value="NZ_JBIUZV010000005.1"/>
</dbReference>
<keyword evidence="3" id="KW-1185">Reference proteome</keyword>
<organism evidence="2 3">
    <name type="scientific">Herbaspirillum chlorophenolicum</name>
    <dbReference type="NCBI Taxonomy" id="211589"/>
    <lineage>
        <taxon>Bacteria</taxon>
        <taxon>Pseudomonadati</taxon>
        <taxon>Pseudomonadota</taxon>
        <taxon>Betaproteobacteria</taxon>
        <taxon>Burkholderiales</taxon>
        <taxon>Oxalobacteraceae</taxon>
        <taxon>Herbaspirillum</taxon>
    </lineage>
</organism>
<protein>
    <submittedName>
        <fullName evidence="2">DUF4870 family protein</fullName>
    </submittedName>
</protein>
<accession>A0ABW8EZ77</accession>
<dbReference type="EMBL" id="JBIUZV010000005">
    <property type="protein sequence ID" value="MFJ3046335.1"/>
    <property type="molecule type" value="Genomic_DNA"/>
</dbReference>
<feature type="transmembrane region" description="Helical" evidence="1">
    <location>
        <begin position="20"/>
        <end position="46"/>
    </location>
</feature>
<name>A0ABW8EZ77_9BURK</name>
<comment type="caution">
    <text evidence="2">The sequence shown here is derived from an EMBL/GenBank/DDBJ whole genome shotgun (WGS) entry which is preliminary data.</text>
</comment>
<feature type="transmembrane region" description="Helical" evidence="1">
    <location>
        <begin position="67"/>
        <end position="100"/>
    </location>
</feature>
<keyword evidence="1" id="KW-0812">Transmembrane</keyword>
<proteinExistence type="predicted"/>
<keyword evidence="1" id="KW-1133">Transmembrane helix</keyword>
<reference evidence="2 3" key="1">
    <citation type="submission" date="2024-10" db="EMBL/GenBank/DDBJ databases">
        <title>The Natural Products Discovery Center: Release of the First 8490 Sequenced Strains for Exploring Actinobacteria Biosynthetic Diversity.</title>
        <authorList>
            <person name="Kalkreuter E."/>
            <person name="Kautsar S.A."/>
            <person name="Yang D."/>
            <person name="Bader C.D."/>
            <person name="Teijaro C.N."/>
            <person name="Fluegel L."/>
            <person name="Davis C.M."/>
            <person name="Simpson J.R."/>
            <person name="Lauterbach L."/>
            <person name="Steele A.D."/>
            <person name="Gui C."/>
            <person name="Meng S."/>
            <person name="Li G."/>
            <person name="Viehrig K."/>
            <person name="Ye F."/>
            <person name="Su P."/>
            <person name="Kiefer A.F."/>
            <person name="Nichols A."/>
            <person name="Cepeda A.J."/>
            <person name="Yan W."/>
            <person name="Fan B."/>
            <person name="Jiang Y."/>
            <person name="Adhikari A."/>
            <person name="Zheng C.-J."/>
            <person name="Schuster L."/>
            <person name="Cowan T.M."/>
            <person name="Smanski M.J."/>
            <person name="Chevrette M.G."/>
            <person name="De Carvalho L.P.S."/>
            <person name="Shen B."/>
        </authorList>
    </citation>
    <scope>NUCLEOTIDE SEQUENCE [LARGE SCALE GENOMIC DNA]</scope>
    <source>
        <strain evidence="2 3">NPDC087045</strain>
    </source>
</reference>
<evidence type="ECO:0000256" key="1">
    <source>
        <dbReference type="SAM" id="Phobius"/>
    </source>
</evidence>
<keyword evidence="1" id="KW-0472">Membrane</keyword>